<dbReference type="InterPro" id="IPR039426">
    <property type="entry name" value="TonB-dep_rcpt-like"/>
</dbReference>
<comment type="similarity">
    <text evidence="7">Belongs to the TonB-dependent receptor family.</text>
</comment>
<dbReference type="Pfam" id="PF07715">
    <property type="entry name" value="Plug"/>
    <property type="match status" value="1"/>
</dbReference>
<dbReference type="AlphaFoldDB" id="A0AAJ5X0I9"/>
<dbReference type="InterPro" id="IPR023996">
    <property type="entry name" value="TonB-dep_OMP_SusC/RagA"/>
</dbReference>
<dbReference type="NCBIfam" id="TIGR04056">
    <property type="entry name" value="OMP_RagA_SusC"/>
    <property type="match status" value="1"/>
</dbReference>
<dbReference type="FunFam" id="2.170.130.10:FF:000003">
    <property type="entry name" value="SusC/RagA family TonB-linked outer membrane protein"/>
    <property type="match status" value="1"/>
</dbReference>
<evidence type="ECO:0000256" key="1">
    <source>
        <dbReference type="ARBA" id="ARBA00004571"/>
    </source>
</evidence>
<evidence type="ECO:0000256" key="7">
    <source>
        <dbReference type="PROSITE-ProRule" id="PRU01360"/>
    </source>
</evidence>
<name>A0AAJ5X0I9_9BACT</name>
<keyword evidence="11" id="KW-0675">Receptor</keyword>
<keyword evidence="3 7" id="KW-1134">Transmembrane beta strand</keyword>
<dbReference type="InterPro" id="IPR023997">
    <property type="entry name" value="TonB-dep_OMP_SusC/RagA_CS"/>
</dbReference>
<dbReference type="Pfam" id="PF07660">
    <property type="entry name" value="STN"/>
    <property type="match status" value="1"/>
</dbReference>
<feature type="domain" description="Secretin/TonB short N-terminal" evidence="9">
    <location>
        <begin position="48"/>
        <end position="96"/>
    </location>
</feature>
<evidence type="ECO:0000313" key="11">
    <source>
        <dbReference type="EMBL" id="WEK37860.1"/>
    </source>
</evidence>
<reference evidence="11" key="1">
    <citation type="submission" date="2023-03" db="EMBL/GenBank/DDBJ databases">
        <title>Andean soil-derived lignocellulolytic bacterial consortium as a source of novel taxa and putative plastic-active enzymes.</title>
        <authorList>
            <person name="Diaz-Garcia L."/>
            <person name="Chuvochina M."/>
            <person name="Feuerriegel G."/>
            <person name="Bunk B."/>
            <person name="Sproer C."/>
            <person name="Streit W.R."/>
            <person name="Rodriguez L.M."/>
            <person name="Overmann J."/>
            <person name="Jimenez D.J."/>
        </authorList>
    </citation>
    <scope>NUCLEOTIDE SEQUENCE</scope>
    <source>
        <strain evidence="11">MAG 7</strain>
    </source>
</reference>
<protein>
    <submittedName>
        <fullName evidence="11">TonB-dependent receptor</fullName>
    </submittedName>
</protein>
<evidence type="ECO:0000256" key="2">
    <source>
        <dbReference type="ARBA" id="ARBA00022448"/>
    </source>
</evidence>
<evidence type="ECO:0000313" key="12">
    <source>
        <dbReference type="Proteomes" id="UP001220610"/>
    </source>
</evidence>
<evidence type="ECO:0000259" key="10">
    <source>
        <dbReference type="Pfam" id="PF07715"/>
    </source>
</evidence>
<comment type="subcellular location">
    <subcellularLocation>
        <location evidence="1 7">Cell outer membrane</location>
        <topology evidence="1 7">Multi-pass membrane protein</topology>
    </subcellularLocation>
</comment>
<dbReference type="InterPro" id="IPR036942">
    <property type="entry name" value="Beta-barrel_TonB_sf"/>
</dbReference>
<evidence type="ECO:0000256" key="6">
    <source>
        <dbReference type="ARBA" id="ARBA00023237"/>
    </source>
</evidence>
<dbReference type="SUPFAM" id="SSF49464">
    <property type="entry name" value="Carboxypeptidase regulatory domain-like"/>
    <property type="match status" value="1"/>
</dbReference>
<keyword evidence="4 7" id="KW-0812">Transmembrane</keyword>
<evidence type="ECO:0000259" key="9">
    <source>
        <dbReference type="Pfam" id="PF07660"/>
    </source>
</evidence>
<dbReference type="Proteomes" id="UP001220610">
    <property type="component" value="Chromosome"/>
</dbReference>
<proteinExistence type="inferred from homology"/>
<organism evidence="11 12">
    <name type="scientific">Candidatus Pseudobacter hemicellulosilyticus</name>
    <dbReference type="NCBI Taxonomy" id="3121375"/>
    <lineage>
        <taxon>Bacteria</taxon>
        <taxon>Pseudomonadati</taxon>
        <taxon>Bacteroidota</taxon>
        <taxon>Chitinophagia</taxon>
        <taxon>Chitinophagales</taxon>
        <taxon>Chitinophagaceae</taxon>
        <taxon>Pseudobacter</taxon>
    </lineage>
</organism>
<evidence type="ECO:0000256" key="5">
    <source>
        <dbReference type="ARBA" id="ARBA00023136"/>
    </source>
</evidence>
<dbReference type="SUPFAM" id="SSF56935">
    <property type="entry name" value="Porins"/>
    <property type="match status" value="1"/>
</dbReference>
<dbReference type="InterPro" id="IPR037066">
    <property type="entry name" value="Plug_dom_sf"/>
</dbReference>
<dbReference type="Pfam" id="PF13715">
    <property type="entry name" value="CarbopepD_reg_2"/>
    <property type="match status" value="1"/>
</dbReference>
<keyword evidence="2 7" id="KW-0813">Transport</keyword>
<dbReference type="Gene3D" id="2.60.40.1120">
    <property type="entry name" value="Carboxypeptidase-like, regulatory domain"/>
    <property type="match status" value="1"/>
</dbReference>
<feature type="signal peptide" evidence="8">
    <location>
        <begin position="1"/>
        <end position="17"/>
    </location>
</feature>
<dbReference type="InterPro" id="IPR011662">
    <property type="entry name" value="Secretin/TonB_short_N"/>
</dbReference>
<dbReference type="PROSITE" id="PS52016">
    <property type="entry name" value="TONB_DEPENDENT_REC_3"/>
    <property type="match status" value="1"/>
</dbReference>
<dbReference type="Gene3D" id="2.40.170.20">
    <property type="entry name" value="TonB-dependent receptor, beta-barrel domain"/>
    <property type="match status" value="1"/>
</dbReference>
<dbReference type="NCBIfam" id="TIGR04057">
    <property type="entry name" value="SusC_RagA_signa"/>
    <property type="match status" value="1"/>
</dbReference>
<dbReference type="GO" id="GO:0009279">
    <property type="term" value="C:cell outer membrane"/>
    <property type="evidence" value="ECO:0007669"/>
    <property type="project" value="UniProtKB-SubCell"/>
</dbReference>
<keyword evidence="6 7" id="KW-0998">Cell outer membrane</keyword>
<feature type="chain" id="PRO_5042497155" evidence="8">
    <location>
        <begin position="18"/>
        <end position="1082"/>
    </location>
</feature>
<dbReference type="InterPro" id="IPR008969">
    <property type="entry name" value="CarboxyPept-like_regulatory"/>
</dbReference>
<dbReference type="EMBL" id="CP119311">
    <property type="protein sequence ID" value="WEK37860.1"/>
    <property type="molecule type" value="Genomic_DNA"/>
</dbReference>
<evidence type="ECO:0000256" key="4">
    <source>
        <dbReference type="ARBA" id="ARBA00022692"/>
    </source>
</evidence>
<dbReference type="InterPro" id="IPR012910">
    <property type="entry name" value="Plug_dom"/>
</dbReference>
<dbReference type="Gene3D" id="2.170.130.10">
    <property type="entry name" value="TonB-dependent receptor, plug domain"/>
    <property type="match status" value="1"/>
</dbReference>
<keyword evidence="5 7" id="KW-0472">Membrane</keyword>
<accession>A0AAJ5X0I9</accession>
<dbReference type="Gene3D" id="3.55.50.30">
    <property type="match status" value="1"/>
</dbReference>
<evidence type="ECO:0000256" key="8">
    <source>
        <dbReference type="SAM" id="SignalP"/>
    </source>
</evidence>
<keyword evidence="8" id="KW-0732">Signal</keyword>
<gene>
    <name evidence="11" type="ORF">P0Y53_10130</name>
</gene>
<feature type="domain" description="TonB-dependent receptor plug" evidence="10">
    <location>
        <begin position="203"/>
        <end position="312"/>
    </location>
</feature>
<evidence type="ECO:0000256" key="3">
    <source>
        <dbReference type="ARBA" id="ARBA00022452"/>
    </source>
</evidence>
<sequence length="1082" mass="119610">MKFMVFFLLVACMQVAAKGYSQKISLRVTNTPLEKVLREIEKQAGAPFFYDRKVIQKAAPITLTLNGVSLEQALNECLRQESLLYKNINGTIVIRSRQPMLTLSSLTVPDRVVTGKVFDDNGKPLGGVSVNVKGTGIGTVTSEDGSYSLKIPDDARTLEYSFLGFAVEDVLIDGRNSIDVQLRRSTADMDEVVVVGLNNKQTKRSIVGAVATIQTKELKQSPVANLSNALAGRLPGLFTVQSSGQPGSDGAAMFIRGLSTYGPNKAPLVVIDGLPRANGNFQQIDANEIESVSILKDASSTALYGIQGANGVIVVTTKRGKSGKPSINFTAQTALQQPVRLPQLMSSYENAVYENTIARNDGEAIKWTDDQLQKFKDGSDPYQYPDVNWFRTMLRDNAWQQQYNLNVSGGGPQVKYFVSGSYIKQGTLLQHEDDNIFGVKSKFDRYNFRSNVDLKLTNMLDVQVDLAGRLEERVGPGSGFESVFSNINAIGTMGSTMLNPNGTIAAGGVKQLTASNPYALVTRSGYYNEYTNVMYGTLSARHKLDLITPGLSIQGMFSFENNNFKGTYRRANYDAFWYKGLDGNGEPQYQQQTTRSSLSTSGSANISRYNYTDLRINYDRSFGQHNVSGQILANRTLTVTNDELPYAYQGVSTRFLYNFDRRYFVEMNMGYNGSENFPEDKRYGLFPAVSAGWIISDEAFLQSVGVIDMLKVRGSYGLVGNDKIGSARWLYLSDYASGGNYYFGVNPQNGGGFNESRIGNPNVTWEKSAKANIGIDASFFNNSLQITYDLFREVRSDILTAPGTIPSYVGVNNVSPRNTGEVLNRGMEVEVRYNKKFGNFRFFTTAQVTYAKNKIRAYDQPLPQYPYQNLVGYEIGASLGYNSLGYFQSQKDIENSAIQDFGVALMPGDIKYQDVNGDGVIDPSDRIPIVANNVPPLMFGFSIGGSWKGLDVSLLFNGTDGGISYIGPGVSSVIYREAWTPENAATAKAPVLHSTGNTWQPSNFWFQSSDYIKLRNAEIGYTLPSGYLQRYKIGYVRFFLNGQNLAIWDKIIVKDRDPEATDGGNVRYPIQRIINFGLNIQF</sequence>